<evidence type="ECO:0000259" key="2">
    <source>
        <dbReference type="PROSITE" id="PS50011"/>
    </source>
</evidence>
<dbReference type="InterPro" id="IPR017441">
    <property type="entry name" value="Protein_kinase_ATP_BS"/>
</dbReference>
<feature type="domain" description="Protein kinase" evidence="2">
    <location>
        <begin position="10"/>
        <end position="295"/>
    </location>
</feature>
<dbReference type="InterPro" id="IPR011009">
    <property type="entry name" value="Kinase-like_dom_sf"/>
</dbReference>
<accession>A0ABQ7I1G0</accession>
<keyword evidence="3" id="KW-0808">Transferase</keyword>
<keyword evidence="1" id="KW-0067">ATP-binding</keyword>
<protein>
    <submittedName>
        <fullName evidence="3">Casein kinase I like protein 2</fullName>
    </submittedName>
</protein>
<dbReference type="EMBL" id="SBIQ01000019">
    <property type="protein sequence ID" value="KAF7684296.1"/>
    <property type="molecule type" value="Genomic_DNA"/>
</dbReference>
<dbReference type="Pfam" id="PF00069">
    <property type="entry name" value="Pkinase"/>
    <property type="match status" value="1"/>
</dbReference>
<dbReference type="GO" id="GO:0016301">
    <property type="term" value="F:kinase activity"/>
    <property type="evidence" value="ECO:0007669"/>
    <property type="project" value="UniProtKB-KW"/>
</dbReference>
<dbReference type="SUPFAM" id="SSF56112">
    <property type="entry name" value="Protein kinase-like (PK-like)"/>
    <property type="match status" value="1"/>
</dbReference>
<gene>
    <name evidence="3" type="primary">cki2</name>
    <name evidence="3" type="ORF">TCON_0504</name>
</gene>
<keyword evidence="4" id="KW-1185">Reference proteome</keyword>
<name>A0ABQ7I1G0_9MICR</name>
<sequence>MDQPETIANYQIIDTIGKGSFGTVYKAKDVDSGNVYALKLENVKANAEYSALKNEFDAYQELNGCMGISNVYYFGHFDETYYLVMDLLGMSVQKIFEERGEMFSIKTVCMIGKRVLDIFEDMHRKNRIYRDIKPDNIVIDINDPTKLYLIDFGMSKNYFDVKTGNHIPLLNNKKLTGTARYASINTHNGIEQSRRDDLESLGYVLVFLAKGSLPWMGIGAPTGKEKYSMIGEKKMSTSIEELCRGLVGKRVFIKYFKYVRELGFEENPNYEYLKDLLNEILEKKGLKDDMQYDWVNNPLGENRDGSTHRRKKKGVWGYFISLFTNCFG</sequence>
<reference evidence="3 4" key="1">
    <citation type="submission" date="2019-01" db="EMBL/GenBank/DDBJ databases">
        <title>Genomes sequencing and comparative genomics of infectious freshwater microsporidia, Cucumispora dikerogammari and Thelohania contejeani.</title>
        <authorList>
            <person name="Cormier A."/>
            <person name="Giraud I."/>
            <person name="Wattier R."/>
            <person name="Teixeira M."/>
            <person name="Grandjean F."/>
            <person name="Rigaud T."/>
            <person name="Cordaux R."/>
        </authorList>
    </citation>
    <scope>NUCLEOTIDE SEQUENCE [LARGE SCALE GENOMIC DNA]</scope>
    <source>
        <strain evidence="3">T1</strain>
        <tissue evidence="3">Spores</tissue>
    </source>
</reference>
<keyword evidence="1" id="KW-0547">Nucleotide-binding</keyword>
<dbReference type="InterPro" id="IPR050235">
    <property type="entry name" value="CK1_Ser-Thr_kinase"/>
</dbReference>
<evidence type="ECO:0000256" key="1">
    <source>
        <dbReference type="PROSITE-ProRule" id="PRU10141"/>
    </source>
</evidence>
<comment type="caution">
    <text evidence="3">The sequence shown here is derived from an EMBL/GenBank/DDBJ whole genome shotgun (WGS) entry which is preliminary data.</text>
</comment>
<evidence type="ECO:0000313" key="3">
    <source>
        <dbReference type="EMBL" id="KAF7684296.1"/>
    </source>
</evidence>
<dbReference type="PROSITE" id="PS00107">
    <property type="entry name" value="PROTEIN_KINASE_ATP"/>
    <property type="match status" value="1"/>
</dbReference>
<dbReference type="Proteomes" id="UP001516464">
    <property type="component" value="Unassembled WGS sequence"/>
</dbReference>
<dbReference type="SMART" id="SM00220">
    <property type="entry name" value="S_TKc"/>
    <property type="match status" value="1"/>
</dbReference>
<dbReference type="PROSITE" id="PS50011">
    <property type="entry name" value="PROTEIN_KINASE_DOM"/>
    <property type="match status" value="1"/>
</dbReference>
<keyword evidence="3" id="KW-0418">Kinase</keyword>
<proteinExistence type="predicted"/>
<evidence type="ECO:0000313" key="4">
    <source>
        <dbReference type="Proteomes" id="UP001516464"/>
    </source>
</evidence>
<dbReference type="CDD" id="cd14016">
    <property type="entry name" value="STKc_CK1"/>
    <property type="match status" value="1"/>
</dbReference>
<dbReference type="PANTHER" id="PTHR11909">
    <property type="entry name" value="CASEIN KINASE-RELATED"/>
    <property type="match status" value="1"/>
</dbReference>
<organism evidence="3 4">
    <name type="scientific">Astathelohania contejeani</name>
    <dbReference type="NCBI Taxonomy" id="164912"/>
    <lineage>
        <taxon>Eukaryota</taxon>
        <taxon>Fungi</taxon>
        <taxon>Fungi incertae sedis</taxon>
        <taxon>Microsporidia</taxon>
        <taxon>Astathelohaniidae</taxon>
        <taxon>Astathelohania</taxon>
    </lineage>
</organism>
<dbReference type="InterPro" id="IPR000719">
    <property type="entry name" value="Prot_kinase_dom"/>
</dbReference>
<dbReference type="Gene3D" id="1.10.510.10">
    <property type="entry name" value="Transferase(Phosphotransferase) domain 1"/>
    <property type="match status" value="1"/>
</dbReference>
<feature type="binding site" evidence="1">
    <location>
        <position position="39"/>
    </location>
    <ligand>
        <name>ATP</name>
        <dbReference type="ChEBI" id="CHEBI:30616"/>
    </ligand>
</feature>